<evidence type="ECO:0000256" key="6">
    <source>
        <dbReference type="ARBA" id="ARBA00023125"/>
    </source>
</evidence>
<dbReference type="InterPro" id="IPR029063">
    <property type="entry name" value="SAM-dependent_MTases_sf"/>
</dbReference>
<dbReference type="REBASE" id="34393">
    <property type="entry name" value="M.Dac11109ORF559P"/>
</dbReference>
<dbReference type="SUPFAM" id="SSF53335">
    <property type="entry name" value="S-adenosyl-L-methionine-dependent methyltransferases"/>
    <property type="match status" value="1"/>
</dbReference>
<name>F2NG32_DESAR</name>
<protein>
    <recommendedName>
        <fullName evidence="8">Methyltransferase</fullName>
        <ecNumber evidence="8">2.1.1.-</ecNumber>
    </recommendedName>
</protein>
<dbReference type="PRINTS" id="PR00508">
    <property type="entry name" value="S21N4MTFRASE"/>
</dbReference>
<dbReference type="GO" id="GO:0003677">
    <property type="term" value="F:DNA binding"/>
    <property type="evidence" value="ECO:0007669"/>
    <property type="project" value="UniProtKB-KW"/>
</dbReference>
<dbReference type="InterPro" id="IPR001091">
    <property type="entry name" value="RM_Methyltransferase"/>
</dbReference>
<dbReference type="EC" id="2.1.1.-" evidence="8"/>
<dbReference type="RefSeq" id="WP_013705558.1">
    <property type="nucleotide sequence ID" value="NC_015388.1"/>
</dbReference>
<evidence type="ECO:0000256" key="1">
    <source>
        <dbReference type="ARBA" id="ARBA00010203"/>
    </source>
</evidence>
<reference evidence="10 11" key="1">
    <citation type="journal article" date="2011" name="Stand. Genomic Sci.">
        <title>Complete genome sequence of the acetate-degrading sulfate reducer Desulfobacca acetoxidans type strain (ASRB2).</title>
        <authorList>
            <person name="Goker M."/>
            <person name="Teshima H."/>
            <person name="Lapidus A."/>
            <person name="Nolan M."/>
            <person name="Lucas S."/>
            <person name="Hammon N."/>
            <person name="Deshpande S."/>
            <person name="Cheng J.F."/>
            <person name="Tapia R."/>
            <person name="Han C."/>
            <person name="Goodwin L."/>
            <person name="Pitluck S."/>
            <person name="Huntemann M."/>
            <person name="Liolios K."/>
            <person name="Ivanova N."/>
            <person name="Pagani I."/>
            <person name="Mavromatis K."/>
            <person name="Ovchinikova G."/>
            <person name="Pati A."/>
            <person name="Chen A."/>
            <person name="Palaniappan K."/>
            <person name="Land M."/>
            <person name="Hauser L."/>
            <person name="Brambilla E.M."/>
            <person name="Rohde M."/>
            <person name="Spring S."/>
            <person name="Detter J.C."/>
            <person name="Woyke T."/>
            <person name="Bristow J."/>
            <person name="Eisen J.A."/>
            <person name="Markowitz V."/>
            <person name="Hugenholtz P."/>
            <person name="Kyrpides N.C."/>
            <person name="Klenk H.P."/>
        </authorList>
    </citation>
    <scope>NUCLEOTIDE SEQUENCE [LARGE SCALE GENOMIC DNA]</scope>
    <source>
        <strain evidence="11">ATCC 700848 / DSM 11109 / ASRB2</strain>
    </source>
</reference>
<dbReference type="HOGENOM" id="CLU_024927_2_0_7"/>
<dbReference type="GO" id="GO:0032259">
    <property type="term" value="P:methylation"/>
    <property type="evidence" value="ECO:0007669"/>
    <property type="project" value="UniProtKB-KW"/>
</dbReference>
<dbReference type="InterPro" id="IPR002941">
    <property type="entry name" value="DNA_methylase_N4/N6"/>
</dbReference>
<dbReference type="AlphaFoldDB" id="F2NG32"/>
<dbReference type="GO" id="GO:0009307">
    <property type="term" value="P:DNA restriction-modification system"/>
    <property type="evidence" value="ECO:0007669"/>
    <property type="project" value="UniProtKB-KW"/>
</dbReference>
<evidence type="ECO:0000313" key="10">
    <source>
        <dbReference type="EMBL" id="AEB08445.1"/>
    </source>
</evidence>
<accession>F2NG32</accession>
<sequence length="298" mass="33929">MVQTAILFKEAKAGEVICGDALSVLRNLESGICRCCITSPPYWGLRDYGVPTDHQIGAETHLVDYIKNLVEIFTEIHRVLTPDGTLWLNLGDSYTSGNRTWRDIDKKNPARYMRYRPPTPKGLKPKDLIGTPWRVAIALQEQGWYLRSDIIWFKPNCQPESVKDRPTRSHEYIFLFSKTEKYYYNYEAILETSNSHGKRNRRTVWSINTGAFKGAHFATFPSKLVALCLLAGSEFGDTVLDPCFGSGTVGEVCLKLGRKFIGIEINENYVVLARERLKWSGYAFIGKCNSNVCYDPKY</sequence>
<keyword evidence="5" id="KW-0680">Restriction system</keyword>
<dbReference type="PROSITE" id="PS00093">
    <property type="entry name" value="N4_MTASE"/>
    <property type="match status" value="1"/>
</dbReference>
<dbReference type="GO" id="GO:0008170">
    <property type="term" value="F:N-methyltransferase activity"/>
    <property type="evidence" value="ECO:0007669"/>
    <property type="project" value="InterPro"/>
</dbReference>
<evidence type="ECO:0000256" key="4">
    <source>
        <dbReference type="ARBA" id="ARBA00022691"/>
    </source>
</evidence>
<keyword evidence="6" id="KW-0238">DNA-binding</keyword>
<dbReference type="InterPro" id="IPR017985">
    <property type="entry name" value="MeTrfase_CN4_CS"/>
</dbReference>
<feature type="domain" description="DNA methylase N-4/N-6" evidence="9">
    <location>
        <begin position="35"/>
        <end position="274"/>
    </location>
</feature>
<dbReference type="Pfam" id="PF01555">
    <property type="entry name" value="N6_N4_Mtase"/>
    <property type="match status" value="1"/>
</dbReference>
<dbReference type="OrthoDB" id="9800801at2"/>
<dbReference type="EMBL" id="CP002629">
    <property type="protein sequence ID" value="AEB08445.1"/>
    <property type="molecule type" value="Genomic_DNA"/>
</dbReference>
<keyword evidence="4" id="KW-0949">S-adenosyl-L-methionine</keyword>
<keyword evidence="2 10" id="KW-0489">Methyltransferase</keyword>
<evidence type="ECO:0000256" key="3">
    <source>
        <dbReference type="ARBA" id="ARBA00022679"/>
    </source>
</evidence>
<organism evidence="10 11">
    <name type="scientific">Desulfobacca acetoxidans (strain ATCC 700848 / DSM 11109 / ASRB2)</name>
    <dbReference type="NCBI Taxonomy" id="880072"/>
    <lineage>
        <taxon>Bacteria</taxon>
        <taxon>Pseudomonadati</taxon>
        <taxon>Thermodesulfobacteriota</taxon>
        <taxon>Desulfobaccia</taxon>
        <taxon>Desulfobaccales</taxon>
        <taxon>Desulfobaccaceae</taxon>
        <taxon>Desulfobacca</taxon>
    </lineage>
</organism>
<evidence type="ECO:0000256" key="2">
    <source>
        <dbReference type="ARBA" id="ARBA00022603"/>
    </source>
</evidence>
<comment type="catalytic activity">
    <reaction evidence="7">
        <text>a 2'-deoxycytidine in DNA + S-adenosyl-L-methionine = an N(4)-methyl-2'-deoxycytidine in DNA + S-adenosyl-L-homocysteine + H(+)</text>
        <dbReference type="Rhea" id="RHEA:16857"/>
        <dbReference type="Rhea" id="RHEA-COMP:11369"/>
        <dbReference type="Rhea" id="RHEA-COMP:13674"/>
        <dbReference type="ChEBI" id="CHEBI:15378"/>
        <dbReference type="ChEBI" id="CHEBI:57856"/>
        <dbReference type="ChEBI" id="CHEBI:59789"/>
        <dbReference type="ChEBI" id="CHEBI:85452"/>
        <dbReference type="ChEBI" id="CHEBI:137933"/>
        <dbReference type="EC" id="2.1.1.113"/>
    </reaction>
</comment>
<keyword evidence="3" id="KW-0808">Transferase</keyword>
<dbReference type="KEGG" id="dao:Desac_0559"/>
<dbReference type="Proteomes" id="UP000000483">
    <property type="component" value="Chromosome"/>
</dbReference>
<dbReference type="eggNOG" id="COG0863">
    <property type="taxonomic scope" value="Bacteria"/>
</dbReference>
<keyword evidence="11" id="KW-1185">Reference proteome</keyword>
<dbReference type="GO" id="GO:0015667">
    <property type="term" value="F:site-specific DNA-methyltransferase (cytosine-N4-specific) activity"/>
    <property type="evidence" value="ECO:0007669"/>
    <property type="project" value="UniProtKB-EC"/>
</dbReference>
<evidence type="ECO:0000313" key="11">
    <source>
        <dbReference type="Proteomes" id="UP000000483"/>
    </source>
</evidence>
<evidence type="ECO:0000256" key="5">
    <source>
        <dbReference type="ARBA" id="ARBA00022747"/>
    </source>
</evidence>
<proteinExistence type="inferred from homology"/>
<evidence type="ECO:0000259" key="9">
    <source>
        <dbReference type="Pfam" id="PF01555"/>
    </source>
</evidence>
<gene>
    <name evidence="10" type="ordered locus">Desac_0559</name>
</gene>
<reference evidence="11" key="2">
    <citation type="submission" date="2011-03" db="EMBL/GenBank/DDBJ databases">
        <title>The complete genome of Desulfobacca acetoxidans DSM 11109.</title>
        <authorList>
            <consortium name="US DOE Joint Genome Institute (JGI-PGF)"/>
            <person name="Lucas S."/>
            <person name="Copeland A."/>
            <person name="Lapidus A."/>
            <person name="Bruce D."/>
            <person name="Goodwin L."/>
            <person name="Pitluck S."/>
            <person name="Peters L."/>
            <person name="Kyrpides N."/>
            <person name="Mavromatis K."/>
            <person name="Ivanova N."/>
            <person name="Ovchinnikova G."/>
            <person name="Teshima H."/>
            <person name="Detter J.C."/>
            <person name="Han C."/>
            <person name="Land M."/>
            <person name="Hauser L."/>
            <person name="Markowitz V."/>
            <person name="Cheng J.-F."/>
            <person name="Hugenholtz P."/>
            <person name="Woyke T."/>
            <person name="Wu D."/>
            <person name="Spring S."/>
            <person name="Schueler E."/>
            <person name="Brambilla E."/>
            <person name="Klenk H.-P."/>
            <person name="Eisen J.A."/>
        </authorList>
    </citation>
    <scope>NUCLEOTIDE SEQUENCE [LARGE SCALE GENOMIC DNA]</scope>
    <source>
        <strain evidence="11">ATCC 700848 / DSM 11109 / ASRB2</strain>
    </source>
</reference>
<comment type="similarity">
    <text evidence="1">Belongs to the N(4)/N(6)-methyltransferase family. N(4) subfamily.</text>
</comment>
<dbReference type="Gene3D" id="3.40.50.150">
    <property type="entry name" value="Vaccinia Virus protein VP39"/>
    <property type="match status" value="1"/>
</dbReference>
<evidence type="ECO:0000256" key="7">
    <source>
        <dbReference type="ARBA" id="ARBA00049120"/>
    </source>
</evidence>
<evidence type="ECO:0000256" key="8">
    <source>
        <dbReference type="RuleBase" id="RU362026"/>
    </source>
</evidence>
<dbReference type="STRING" id="880072.Desac_0559"/>